<protein>
    <submittedName>
        <fullName evidence="2">Uncharacterized protein</fullName>
    </submittedName>
</protein>
<evidence type="ECO:0000256" key="1">
    <source>
        <dbReference type="SAM" id="MobiDB-lite"/>
    </source>
</evidence>
<organism evidence="2">
    <name type="scientific">uncultured bacterium</name>
    <name type="common">gcode 4</name>
    <dbReference type="NCBI Taxonomy" id="1234023"/>
    <lineage>
        <taxon>Bacteria</taxon>
        <taxon>environmental samples</taxon>
    </lineage>
</organism>
<proteinExistence type="predicted"/>
<accession>K2GGT5</accession>
<dbReference type="AlphaFoldDB" id="K2GGT5"/>
<dbReference type="EMBL" id="AMFJ01000132">
    <property type="protein sequence ID" value="EKE29629.1"/>
    <property type="molecule type" value="Genomic_DNA"/>
</dbReference>
<comment type="caution">
    <text evidence="2">The sequence shown here is derived from an EMBL/GenBank/DDBJ whole genome shotgun (WGS) entry which is preliminary data.</text>
</comment>
<gene>
    <name evidence="2" type="ORF">ACD_2C00132G0001</name>
</gene>
<evidence type="ECO:0000313" key="2">
    <source>
        <dbReference type="EMBL" id="EKE29629.1"/>
    </source>
</evidence>
<feature type="region of interest" description="Disordered" evidence="1">
    <location>
        <begin position="132"/>
        <end position="154"/>
    </location>
</feature>
<sequence>MNSPNQQQVIFSHSDLYEVLAWTFPNTAKKIKDSIMYRVKMVFWQEASISSLNAIESKDRLVRYEEIHYFVWEVFWESEQQALELEYVIMSDLRSEAEKIYETAKQICEITWKSFSQSINFLLENKNVIPNEPKDEQGAMPLPAPSPADANPKTWISDEDKAFIRTYVSAGKDEDEKKSRRIEMAKRFDITVRQAGIISSWSNRRNFTKEEKNSHEPAYTAWEMFIDYLDEFFEWEVQTPQECSISYMDMHDCFCRDTWLEIDCAEVTRIWNSLLSKKWATDKDRRSERGYSTPLVKSRQKLASGKFILDKSCNVLLSHEVEDLFKK</sequence>
<reference evidence="2" key="1">
    <citation type="journal article" date="2012" name="Science">
        <title>Fermentation, hydrogen, and sulfur metabolism in multiple uncultivated bacterial phyla.</title>
        <authorList>
            <person name="Wrighton K.C."/>
            <person name="Thomas B.C."/>
            <person name="Sharon I."/>
            <person name="Miller C.S."/>
            <person name="Castelle C.J."/>
            <person name="VerBerkmoes N.C."/>
            <person name="Wilkins M.J."/>
            <person name="Hettich R.L."/>
            <person name="Lipton M.S."/>
            <person name="Williams K.H."/>
            <person name="Long P.E."/>
            <person name="Banfield J.F."/>
        </authorList>
    </citation>
    <scope>NUCLEOTIDE SEQUENCE [LARGE SCALE GENOMIC DNA]</scope>
</reference>
<name>K2GGT5_9BACT</name>